<dbReference type="PANTHER" id="PTHR21047">
    <property type="entry name" value="DTDP-6-DEOXY-D-GLUCOSE-3,5 EPIMERASE"/>
    <property type="match status" value="1"/>
</dbReference>
<evidence type="ECO:0000256" key="1">
    <source>
        <dbReference type="PIRSR" id="PIRSR600888-3"/>
    </source>
</evidence>
<dbReference type="Pfam" id="PF00908">
    <property type="entry name" value="dTDP_sugar_isom"/>
    <property type="match status" value="1"/>
</dbReference>
<dbReference type="GO" id="GO:0005829">
    <property type="term" value="C:cytosol"/>
    <property type="evidence" value="ECO:0007669"/>
    <property type="project" value="TreeGrafter"/>
</dbReference>
<comment type="caution">
    <text evidence="2">The sequence shown here is derived from an EMBL/GenBank/DDBJ whole genome shotgun (WGS) entry which is preliminary data.</text>
</comment>
<dbReference type="PANTHER" id="PTHR21047:SF2">
    <property type="entry name" value="THYMIDINE DIPHOSPHO-4-KETO-RHAMNOSE 3,5-EPIMERASE"/>
    <property type="match status" value="1"/>
</dbReference>
<dbReference type="EMBL" id="PCSD01000110">
    <property type="protein sequence ID" value="PIP33389.1"/>
    <property type="molecule type" value="Genomic_DNA"/>
</dbReference>
<dbReference type="GO" id="GO:0008830">
    <property type="term" value="F:dTDP-4-dehydrorhamnose 3,5-epimerase activity"/>
    <property type="evidence" value="ECO:0007669"/>
    <property type="project" value="InterPro"/>
</dbReference>
<dbReference type="InterPro" id="IPR000888">
    <property type="entry name" value="RmlC-like"/>
</dbReference>
<dbReference type="GO" id="GO:0000271">
    <property type="term" value="P:polysaccharide biosynthetic process"/>
    <property type="evidence" value="ECO:0007669"/>
    <property type="project" value="TreeGrafter"/>
</dbReference>
<dbReference type="AlphaFoldDB" id="A0A2G9ZJP3"/>
<dbReference type="SUPFAM" id="SSF51182">
    <property type="entry name" value="RmlC-like cupins"/>
    <property type="match status" value="1"/>
</dbReference>
<dbReference type="InterPro" id="IPR011051">
    <property type="entry name" value="RmlC_Cupin_sf"/>
</dbReference>
<reference evidence="2 3" key="1">
    <citation type="submission" date="2017-09" db="EMBL/GenBank/DDBJ databases">
        <title>Depth-based differentiation of microbial function through sediment-hosted aquifers and enrichment of novel symbionts in the deep terrestrial subsurface.</title>
        <authorList>
            <person name="Probst A.J."/>
            <person name="Ladd B."/>
            <person name="Jarett J.K."/>
            <person name="Geller-Mcgrath D.E."/>
            <person name="Sieber C.M."/>
            <person name="Emerson J.B."/>
            <person name="Anantharaman K."/>
            <person name="Thomas B.C."/>
            <person name="Malmstrom R."/>
            <person name="Stieglmeier M."/>
            <person name="Klingl A."/>
            <person name="Woyke T."/>
            <person name="Ryan C.M."/>
            <person name="Banfield J.F."/>
        </authorList>
    </citation>
    <scope>NUCLEOTIDE SEQUENCE [LARGE SCALE GENOMIC DNA]</scope>
    <source>
        <strain evidence="2">CG23_combo_of_CG06-09_8_20_14_all_49_15</strain>
    </source>
</reference>
<dbReference type="InterPro" id="IPR014710">
    <property type="entry name" value="RmlC-like_jellyroll"/>
</dbReference>
<evidence type="ECO:0000313" key="2">
    <source>
        <dbReference type="EMBL" id="PIP33389.1"/>
    </source>
</evidence>
<protein>
    <submittedName>
        <fullName evidence="2">dTDP-4-dehydrorhamnose 3,5-epimerase</fullName>
    </submittedName>
</protein>
<name>A0A2G9ZJP3_9BACT</name>
<gene>
    <name evidence="2" type="ORF">COX22_04645</name>
</gene>
<sequence length="150" mass="16634">MIDGVIVKKLVQYQDERGWLAEIFRADETDIQPAMAYLSLTLPGVKRGPHEHVRQTDFFVFAGPGDFSVYLWDRRANSPTAGQAEIISAGEGQPCVIVVPPGVVHGYKCVSAAPGLSFNLPDRLYRGAGKKEEVDEIRWEEAADSPYRLD</sequence>
<accession>A0A2G9ZJP3</accession>
<feature type="site" description="Participates in a stacking interaction with the thymidine ring of dTDP-4-oxo-6-deoxyglucose" evidence="1">
    <location>
        <position position="125"/>
    </location>
</feature>
<dbReference type="Proteomes" id="UP000230729">
    <property type="component" value="Unassembled WGS sequence"/>
</dbReference>
<evidence type="ECO:0000313" key="3">
    <source>
        <dbReference type="Proteomes" id="UP000230729"/>
    </source>
</evidence>
<organism evidence="2 3">
    <name type="scientific">Candidatus Falkowbacteria bacterium CG23_combo_of_CG06-09_8_20_14_all_49_15</name>
    <dbReference type="NCBI Taxonomy" id="1974572"/>
    <lineage>
        <taxon>Bacteria</taxon>
        <taxon>Candidatus Falkowiibacteriota</taxon>
    </lineage>
</organism>
<dbReference type="GO" id="GO:0019305">
    <property type="term" value="P:dTDP-rhamnose biosynthetic process"/>
    <property type="evidence" value="ECO:0007669"/>
    <property type="project" value="TreeGrafter"/>
</dbReference>
<dbReference type="Gene3D" id="2.60.120.10">
    <property type="entry name" value="Jelly Rolls"/>
    <property type="match status" value="1"/>
</dbReference>
<proteinExistence type="predicted"/>